<dbReference type="AlphaFoldDB" id="A0AAD5VJL2"/>
<dbReference type="PRINTS" id="PR00465">
    <property type="entry name" value="EP450IV"/>
</dbReference>
<dbReference type="EMBL" id="JANIEX010000962">
    <property type="protein sequence ID" value="KAJ3561723.1"/>
    <property type="molecule type" value="Genomic_DNA"/>
</dbReference>
<evidence type="ECO:0000256" key="3">
    <source>
        <dbReference type="ARBA" id="ARBA00022617"/>
    </source>
</evidence>
<dbReference type="InterPro" id="IPR017972">
    <property type="entry name" value="Cyt_P450_CS"/>
</dbReference>
<dbReference type="GO" id="GO:0016705">
    <property type="term" value="F:oxidoreductase activity, acting on paired donors, with incorporation or reduction of molecular oxygen"/>
    <property type="evidence" value="ECO:0007669"/>
    <property type="project" value="InterPro"/>
</dbReference>
<dbReference type="Proteomes" id="UP001213000">
    <property type="component" value="Unassembled WGS sequence"/>
</dbReference>
<organism evidence="9 10">
    <name type="scientific">Leucocoprinus birnbaumii</name>
    <dbReference type="NCBI Taxonomy" id="56174"/>
    <lineage>
        <taxon>Eukaryota</taxon>
        <taxon>Fungi</taxon>
        <taxon>Dikarya</taxon>
        <taxon>Basidiomycota</taxon>
        <taxon>Agaricomycotina</taxon>
        <taxon>Agaricomycetes</taxon>
        <taxon>Agaricomycetidae</taxon>
        <taxon>Agaricales</taxon>
        <taxon>Agaricineae</taxon>
        <taxon>Agaricaceae</taxon>
        <taxon>Leucocoprinus</taxon>
    </lineage>
</organism>
<keyword evidence="10" id="KW-1185">Reference proteome</keyword>
<dbReference type="InterPro" id="IPR002403">
    <property type="entry name" value="Cyt_P450_E_grp-IV"/>
</dbReference>
<evidence type="ECO:0000256" key="8">
    <source>
        <dbReference type="SAM" id="Phobius"/>
    </source>
</evidence>
<dbReference type="InterPro" id="IPR001128">
    <property type="entry name" value="Cyt_P450"/>
</dbReference>
<keyword evidence="7" id="KW-0503">Monooxygenase</keyword>
<dbReference type="GO" id="GO:0020037">
    <property type="term" value="F:heme binding"/>
    <property type="evidence" value="ECO:0007669"/>
    <property type="project" value="InterPro"/>
</dbReference>
<keyword evidence="5 6" id="KW-0408">Iron</keyword>
<evidence type="ECO:0000256" key="2">
    <source>
        <dbReference type="ARBA" id="ARBA00010617"/>
    </source>
</evidence>
<keyword evidence="3 6" id="KW-0349">Heme</keyword>
<keyword evidence="8" id="KW-0472">Membrane</keyword>
<comment type="caution">
    <text evidence="9">The sequence shown here is derived from an EMBL/GenBank/DDBJ whole genome shotgun (WGS) entry which is preliminary data.</text>
</comment>
<accession>A0AAD5VJL2</accession>
<keyword evidence="8" id="KW-1133">Transmembrane helix</keyword>
<dbReference type="PANTHER" id="PTHR24304:SF2">
    <property type="entry name" value="24-HYDROXYCHOLESTEROL 7-ALPHA-HYDROXYLASE"/>
    <property type="match status" value="1"/>
</dbReference>
<evidence type="ECO:0000256" key="5">
    <source>
        <dbReference type="ARBA" id="ARBA00023004"/>
    </source>
</evidence>
<comment type="similarity">
    <text evidence="2 7">Belongs to the cytochrome P450 family.</text>
</comment>
<sequence>MAGLIVLLPVALLAVGAFTLTQQIVRSPLSYLILLHAKDPAALHLLICTAALVTAVYYTLVTRGSQRLSLIDDSVEPPMIPSWVPWAGSGIDYIAHPLTFFKKYSIRYGSTFRFRFFGKTIVAISSPTAVSDLLRDHSGAFEAVINADNTHLLSGINMNDDRILHVYASLIGRASGPTHRALMPSNLPAISSRFTQDLLKGLKQLDLSAPQSSLNEFVHRMMYNASSTAFFGPDFPLHTYDDFMTFDHGSPLISHRLGIFAKSAAAARDALYAAWNRHIVRHWVPEQNGYLEGAVDLMTNIYRELNKADLTQEEIQRLMGLIIWTIHANVLGLTIWVMCHLLTDNDTYTRACQEIRAFVDERFPHIEDIAQIDPRTLEGDDFPFLNSFIREVMRTKTGLGATRVATRDTVIRDKGDKAILIRKGEIISVNVQGMHFSPELHSEPEVFKADRFVEEGASYKLYTFGMGKHICAGRNYANFVVRQFVILTLALYDIQVKPDRPNGTASLPEIEKCFGVKFMVFFRPKNDLSITFHKRVQ</sequence>
<evidence type="ECO:0000256" key="4">
    <source>
        <dbReference type="ARBA" id="ARBA00022723"/>
    </source>
</evidence>
<dbReference type="InterPro" id="IPR050529">
    <property type="entry name" value="CYP450_sterol_14alpha_dmase"/>
</dbReference>
<keyword evidence="4 6" id="KW-0479">Metal-binding</keyword>
<reference evidence="9" key="1">
    <citation type="submission" date="2022-07" db="EMBL/GenBank/DDBJ databases">
        <title>Genome Sequence of Leucocoprinus birnbaumii.</title>
        <authorList>
            <person name="Buettner E."/>
        </authorList>
    </citation>
    <scope>NUCLEOTIDE SEQUENCE</scope>
    <source>
        <strain evidence="9">VT141</strain>
    </source>
</reference>
<gene>
    <name evidence="9" type="ORF">NP233_g10020</name>
</gene>
<evidence type="ECO:0000256" key="6">
    <source>
        <dbReference type="PIRSR" id="PIRSR602403-1"/>
    </source>
</evidence>
<protein>
    <recommendedName>
        <fullName evidence="11">Cytochrome P450</fullName>
    </recommendedName>
</protein>
<evidence type="ECO:0000313" key="10">
    <source>
        <dbReference type="Proteomes" id="UP001213000"/>
    </source>
</evidence>
<evidence type="ECO:0000313" key="9">
    <source>
        <dbReference type="EMBL" id="KAJ3561723.1"/>
    </source>
</evidence>
<dbReference type="PANTHER" id="PTHR24304">
    <property type="entry name" value="CYTOCHROME P450 FAMILY 7"/>
    <property type="match status" value="1"/>
</dbReference>
<keyword evidence="8" id="KW-0812">Transmembrane</keyword>
<dbReference type="SUPFAM" id="SSF48264">
    <property type="entry name" value="Cytochrome P450"/>
    <property type="match status" value="1"/>
</dbReference>
<evidence type="ECO:0000256" key="7">
    <source>
        <dbReference type="RuleBase" id="RU000461"/>
    </source>
</evidence>
<evidence type="ECO:0008006" key="11">
    <source>
        <dbReference type="Google" id="ProtNLM"/>
    </source>
</evidence>
<feature type="transmembrane region" description="Helical" evidence="8">
    <location>
        <begin position="41"/>
        <end position="60"/>
    </location>
</feature>
<feature type="binding site" description="axial binding residue" evidence="6">
    <location>
        <position position="471"/>
    </location>
    <ligand>
        <name>heme</name>
        <dbReference type="ChEBI" id="CHEBI:30413"/>
    </ligand>
    <ligandPart>
        <name>Fe</name>
        <dbReference type="ChEBI" id="CHEBI:18248"/>
    </ligandPart>
</feature>
<dbReference type="GO" id="GO:0008395">
    <property type="term" value="F:steroid hydroxylase activity"/>
    <property type="evidence" value="ECO:0007669"/>
    <property type="project" value="TreeGrafter"/>
</dbReference>
<dbReference type="InterPro" id="IPR036396">
    <property type="entry name" value="Cyt_P450_sf"/>
</dbReference>
<dbReference type="GO" id="GO:0005506">
    <property type="term" value="F:iron ion binding"/>
    <property type="evidence" value="ECO:0007669"/>
    <property type="project" value="InterPro"/>
</dbReference>
<comment type="cofactor">
    <cofactor evidence="1 6">
        <name>heme</name>
        <dbReference type="ChEBI" id="CHEBI:30413"/>
    </cofactor>
</comment>
<dbReference type="Gene3D" id="1.10.630.10">
    <property type="entry name" value="Cytochrome P450"/>
    <property type="match status" value="1"/>
</dbReference>
<dbReference type="PROSITE" id="PS00086">
    <property type="entry name" value="CYTOCHROME_P450"/>
    <property type="match status" value="1"/>
</dbReference>
<evidence type="ECO:0000256" key="1">
    <source>
        <dbReference type="ARBA" id="ARBA00001971"/>
    </source>
</evidence>
<keyword evidence="7" id="KW-0560">Oxidoreductase</keyword>
<feature type="transmembrane region" description="Helical" evidence="8">
    <location>
        <begin position="321"/>
        <end position="343"/>
    </location>
</feature>
<name>A0AAD5VJL2_9AGAR</name>
<dbReference type="Pfam" id="PF00067">
    <property type="entry name" value="p450"/>
    <property type="match status" value="1"/>
</dbReference>
<proteinExistence type="inferred from homology"/>